<keyword evidence="1" id="KW-0808">Transferase</keyword>
<gene>
    <name evidence="1" type="primary">fas2_12</name>
    <name evidence="1" type="ORF">IWW38_002517</name>
</gene>
<dbReference type="Proteomes" id="UP001139981">
    <property type="component" value="Unassembled WGS sequence"/>
</dbReference>
<dbReference type="EC" id="2.3.1.86" evidence="1"/>
<feature type="non-terminal residue" evidence="1">
    <location>
        <position position="1"/>
    </location>
</feature>
<reference evidence="1" key="1">
    <citation type="submission" date="2022-07" db="EMBL/GenBank/DDBJ databases">
        <title>Phylogenomic reconstructions and comparative analyses of Kickxellomycotina fungi.</title>
        <authorList>
            <person name="Reynolds N.K."/>
            <person name="Stajich J.E."/>
            <person name="Barry K."/>
            <person name="Grigoriev I.V."/>
            <person name="Crous P."/>
            <person name="Smith M.E."/>
        </authorList>
    </citation>
    <scope>NUCLEOTIDE SEQUENCE</scope>
    <source>
        <strain evidence="1">CBS 190363</strain>
    </source>
</reference>
<evidence type="ECO:0000313" key="2">
    <source>
        <dbReference type="Proteomes" id="UP001139981"/>
    </source>
</evidence>
<organism evidence="1 2">
    <name type="scientific">Coemansia aciculifera</name>
    <dbReference type="NCBI Taxonomy" id="417176"/>
    <lineage>
        <taxon>Eukaryota</taxon>
        <taxon>Fungi</taxon>
        <taxon>Fungi incertae sedis</taxon>
        <taxon>Zoopagomycota</taxon>
        <taxon>Kickxellomycotina</taxon>
        <taxon>Kickxellomycetes</taxon>
        <taxon>Kickxellales</taxon>
        <taxon>Kickxellaceae</taxon>
        <taxon>Coemansia</taxon>
    </lineage>
</organism>
<protein>
    <submittedName>
        <fullName evidence="1">Fatty acid synthase alpha subunit Lsd1</fullName>
        <ecNumber evidence="1">2.3.1.86</ecNumber>
    </submittedName>
</protein>
<proteinExistence type="predicted"/>
<keyword evidence="1" id="KW-0012">Acyltransferase</keyword>
<dbReference type="EMBL" id="JANBVB010000387">
    <property type="protein sequence ID" value="KAJ2894621.1"/>
    <property type="molecule type" value="Genomic_DNA"/>
</dbReference>
<comment type="caution">
    <text evidence="1">The sequence shown here is derived from an EMBL/GenBank/DDBJ whole genome shotgun (WGS) entry which is preliminary data.</text>
</comment>
<evidence type="ECO:0000313" key="1">
    <source>
        <dbReference type="EMBL" id="KAJ2894621.1"/>
    </source>
</evidence>
<sequence>TTRFFQEIYRRHGSRGSSLVVVPFNQASRQDVEALVEYVYGDSSKGKCLGWDLDYVLPFAAIPELGRDITDLGAQSELAHRAMLTNVFRLLGAIARHKAQRRLDMHPTLVVLPLSPNHGAFGLDGHYSESKIGLETLLERWHSEPAWQPYVSLAGAVIGWTRGTGLMNGNNVVAECVERIGVRTFSAGEMAFNILGLLHPKIYAMAALDPVWADLAGRFQYYPEATRSIGKLRQALADMQDIVKSVATDTLADFGAIADEATERVYGLHKTSTRANHRFKFPTYKSYEQLEHLRHLEGMVNLDKVVVVTGFGEVGPFGNASTRWEMEAYGEYSLEGCIELAWIMGLIKHFNGKSKATGKVYTGWVDAKTEEPVRDTDVKARYEKYILAHTGIRLIEPETLDGYNPNKKHMMREIQIEHDMEPFETTAEEAAEFKLRNGERVRVWASKSGSSWSVKFLKGATLMIPKALRFDRLVAAQLPSGWDPVRYGIPKDIADQVDPITCYVLVATVEALVRSGITDPYELYKYVHVSEVGSTIGSALGGIKSTRKVFAERPCDVSQAPDVYQETFLNTPSAWINMLLMSASGPIKPTIGACASGVASIDVAVDTIQAGKAKIMLAGSTDSFSEESSYEFAQMNATSSSASEQRLGRPVAEMSRPCTTTRSGFVESEGAGVVTLMSASTAIEMGAPIYGIVAMTSTSTDKEGRSVPAPGKGVLTSAREIATGGGGAPAVMAQLLDVSYRRRQLELRKRQIDEWAGQEQLGETVRTGQATIDKDLAKFIEGEAKRQYAEALDTWGNSFWKRNAHIAPLRGALAVWGLSIDDIGVASFHGTSTKANDKNESEIVERQLRHLGRTPGNVIFAVCQKYMTGHPKGPAAMWMLNGMMQSMATGLVPGNRNADNIAAELEQCEYIVYPSRAIQTPGLKAGLLKSFGFGQVGAECLVVHPDYLMATLSHGQLEQYRGRVREREARAYRYCHNVLADIHPLVQIKTEPPYSASEEEEFYLNPLARAQ</sequence>
<accession>A0ACC1M543</accession>
<keyword evidence="2" id="KW-1185">Reference proteome</keyword>
<name>A0ACC1M543_9FUNG</name>